<keyword evidence="1" id="KW-0472">Membrane</keyword>
<protein>
    <submittedName>
        <fullName evidence="2">Uncharacterized protein</fullName>
    </submittedName>
</protein>
<proteinExistence type="predicted"/>
<name>A0A8S2ZP13_9BILA</name>
<dbReference type="EMBL" id="CAJOBI010113512">
    <property type="protein sequence ID" value="CAF4644237.1"/>
    <property type="molecule type" value="Genomic_DNA"/>
</dbReference>
<comment type="caution">
    <text evidence="2">The sequence shown here is derived from an EMBL/GenBank/DDBJ whole genome shotgun (WGS) entry which is preliminary data.</text>
</comment>
<evidence type="ECO:0000313" key="2">
    <source>
        <dbReference type="EMBL" id="CAF4644237.1"/>
    </source>
</evidence>
<keyword evidence="1" id="KW-0812">Transmembrane</keyword>
<accession>A0A8S2ZP13</accession>
<feature type="non-terminal residue" evidence="2">
    <location>
        <position position="1"/>
    </location>
</feature>
<evidence type="ECO:0000256" key="1">
    <source>
        <dbReference type="SAM" id="Phobius"/>
    </source>
</evidence>
<dbReference type="AlphaFoldDB" id="A0A8S2ZP13"/>
<dbReference type="Proteomes" id="UP000676336">
    <property type="component" value="Unassembled WGS sequence"/>
</dbReference>
<sequence length="43" mass="4723">KEKLQSKNIAKVENKNKTAWWTYVAMGSAVLAAVGLAAIAKYR</sequence>
<feature type="transmembrane region" description="Helical" evidence="1">
    <location>
        <begin position="20"/>
        <end position="40"/>
    </location>
</feature>
<keyword evidence="1" id="KW-1133">Transmembrane helix</keyword>
<gene>
    <name evidence="2" type="ORF">SMN809_LOCUS40826</name>
</gene>
<evidence type="ECO:0000313" key="3">
    <source>
        <dbReference type="Proteomes" id="UP000676336"/>
    </source>
</evidence>
<reference evidence="2" key="1">
    <citation type="submission" date="2021-02" db="EMBL/GenBank/DDBJ databases">
        <authorList>
            <person name="Nowell W R."/>
        </authorList>
    </citation>
    <scope>NUCLEOTIDE SEQUENCE</scope>
</reference>
<organism evidence="2 3">
    <name type="scientific">Rotaria magnacalcarata</name>
    <dbReference type="NCBI Taxonomy" id="392030"/>
    <lineage>
        <taxon>Eukaryota</taxon>
        <taxon>Metazoa</taxon>
        <taxon>Spiralia</taxon>
        <taxon>Gnathifera</taxon>
        <taxon>Rotifera</taxon>
        <taxon>Eurotatoria</taxon>
        <taxon>Bdelloidea</taxon>
        <taxon>Philodinida</taxon>
        <taxon>Philodinidae</taxon>
        <taxon>Rotaria</taxon>
    </lineage>
</organism>